<evidence type="ECO:0000256" key="1">
    <source>
        <dbReference type="SAM" id="MobiDB-lite"/>
    </source>
</evidence>
<dbReference type="PANTHER" id="PTHR37984">
    <property type="entry name" value="PROTEIN CBG26694"/>
    <property type="match status" value="1"/>
</dbReference>
<feature type="compositionally biased region" description="Basic and acidic residues" evidence="1">
    <location>
        <begin position="20"/>
        <end position="33"/>
    </location>
</feature>
<dbReference type="InterPro" id="IPR043128">
    <property type="entry name" value="Rev_trsase/Diguanyl_cyclase"/>
</dbReference>
<evidence type="ECO:0000313" key="3">
    <source>
        <dbReference type="Proteomes" id="UP000288805"/>
    </source>
</evidence>
<evidence type="ECO:0000313" key="2">
    <source>
        <dbReference type="EMBL" id="RVW21935.1"/>
    </source>
</evidence>
<dbReference type="AlphaFoldDB" id="A0A438CFG9"/>
<feature type="compositionally biased region" description="Basic and acidic residues" evidence="1">
    <location>
        <begin position="1"/>
        <end position="10"/>
    </location>
</feature>
<name>A0A438CFG9_VITVI</name>
<dbReference type="EMBL" id="QGNW01002260">
    <property type="protein sequence ID" value="RVW21935.1"/>
    <property type="molecule type" value="Genomic_DNA"/>
</dbReference>
<feature type="region of interest" description="Disordered" evidence="1">
    <location>
        <begin position="1"/>
        <end position="36"/>
    </location>
</feature>
<reference evidence="2 3" key="1">
    <citation type="journal article" date="2018" name="PLoS Genet.">
        <title>Population sequencing reveals clonal diversity and ancestral inbreeding in the grapevine cultivar Chardonnay.</title>
        <authorList>
            <person name="Roach M.J."/>
            <person name="Johnson D.L."/>
            <person name="Bohlmann J."/>
            <person name="van Vuuren H.J."/>
            <person name="Jones S.J."/>
            <person name="Pretorius I.S."/>
            <person name="Schmidt S.A."/>
            <person name="Borneman A.R."/>
        </authorList>
    </citation>
    <scope>NUCLEOTIDE SEQUENCE [LARGE SCALE GENOMIC DNA]</scope>
    <source>
        <strain evidence="3">cv. Chardonnay</strain>
        <tissue evidence="2">Leaf</tissue>
    </source>
</reference>
<sequence length="435" mass="50148">MISEEGEKAKRTLRKPTKFGSKEGIEKGNKEWGKVPMGDLRARSRGRGVSSLRGILRSMQEVRRVLKGRLLLEYFMVVERETTYGGLAHCRVHSKLDLSLREGARTATMSSQTRSSQGSNARVRGRVGNLLLIESLMGTNSRVDRICKGCIITLADKALKVDLRILDMTGYDVILGMSDLCYQYVLKKGSINFLTCLCSKEKTQKDITEILVVRKFQDVFPDELPGIENSIEELLSKGFICPSTSTWEASMLFVKKKDDMLRLCIDYRKLNRVTVKNKYPFPMIDDLFDQWKGAKYFSKIDLRTGSLKEHKQHLVTTLRTLRRHQLYGKLDKSEFWLTEVNFLGHVVSKVGIAVEHSKVEAVQEWQKPTNVFEVRSFLGLVGYYKRFVEDFSKIAALMTRLTRKWVKFEWNEECENAFQELKRKLDHYSSVNCSY</sequence>
<dbReference type="Gene3D" id="3.30.70.270">
    <property type="match status" value="3"/>
</dbReference>
<dbReference type="InterPro" id="IPR043502">
    <property type="entry name" value="DNA/RNA_pol_sf"/>
</dbReference>
<dbReference type="PANTHER" id="PTHR37984:SF5">
    <property type="entry name" value="PROTEIN NYNRIN-LIKE"/>
    <property type="match status" value="1"/>
</dbReference>
<dbReference type="Pfam" id="PF08284">
    <property type="entry name" value="RVP_2"/>
    <property type="match status" value="1"/>
</dbReference>
<organism evidence="2 3">
    <name type="scientific">Vitis vinifera</name>
    <name type="common">Grape</name>
    <dbReference type="NCBI Taxonomy" id="29760"/>
    <lineage>
        <taxon>Eukaryota</taxon>
        <taxon>Viridiplantae</taxon>
        <taxon>Streptophyta</taxon>
        <taxon>Embryophyta</taxon>
        <taxon>Tracheophyta</taxon>
        <taxon>Spermatophyta</taxon>
        <taxon>Magnoliopsida</taxon>
        <taxon>eudicotyledons</taxon>
        <taxon>Gunneridae</taxon>
        <taxon>Pentapetalae</taxon>
        <taxon>rosids</taxon>
        <taxon>Vitales</taxon>
        <taxon>Vitaceae</taxon>
        <taxon>Viteae</taxon>
        <taxon>Vitis</taxon>
    </lineage>
</organism>
<dbReference type="InterPro" id="IPR050951">
    <property type="entry name" value="Retrovirus_Pol_polyprotein"/>
</dbReference>
<dbReference type="Proteomes" id="UP000288805">
    <property type="component" value="Unassembled WGS sequence"/>
</dbReference>
<dbReference type="CDD" id="cd01647">
    <property type="entry name" value="RT_LTR"/>
    <property type="match status" value="1"/>
</dbReference>
<proteinExistence type="predicted"/>
<dbReference type="SUPFAM" id="SSF56672">
    <property type="entry name" value="DNA/RNA polymerases"/>
    <property type="match status" value="1"/>
</dbReference>
<accession>A0A438CFG9</accession>
<protein>
    <submittedName>
        <fullName evidence="2">Retrovirus-related Pol polyprotein from transposon 17.6</fullName>
    </submittedName>
</protein>
<comment type="caution">
    <text evidence="2">The sequence shown here is derived from an EMBL/GenBank/DDBJ whole genome shotgun (WGS) entry which is preliminary data.</text>
</comment>
<dbReference type="Gene3D" id="3.10.10.10">
    <property type="entry name" value="HIV Type 1 Reverse Transcriptase, subunit A, domain 1"/>
    <property type="match status" value="1"/>
</dbReference>
<gene>
    <name evidence="2" type="primary">pol_2220</name>
    <name evidence="2" type="ORF">CK203_101092</name>
</gene>
<dbReference type="FunFam" id="3.30.70.270:FF:000020">
    <property type="entry name" value="Transposon Tf2-6 polyprotein-like Protein"/>
    <property type="match status" value="1"/>
</dbReference>